<evidence type="ECO:0000313" key="2">
    <source>
        <dbReference type="EMBL" id="SCZ96852.1"/>
    </source>
</evidence>
<name>A0A2X0NFL3_9BASI</name>
<feature type="region of interest" description="Disordered" evidence="1">
    <location>
        <begin position="59"/>
        <end position="91"/>
    </location>
</feature>
<accession>A0A2X0NFL3</accession>
<proteinExistence type="predicted"/>
<sequence>MSDSGPILSVELDRDRRFFALVLAMTSSVGARGRMEWGRDGEDYGCGSDVEDLELQLVRGGGGRRGGGRGRGRGRGGGGQGRGEGRGAAVD</sequence>
<protein>
    <submittedName>
        <fullName evidence="2">BZ3500_MvSof-1268-A1-R1_Chr4-1g06785 protein</fullName>
    </submittedName>
</protein>
<dbReference type="Proteomes" id="UP000249723">
    <property type="component" value="Unassembled WGS sequence"/>
</dbReference>
<dbReference type="EMBL" id="FMWP01000091">
    <property type="protein sequence ID" value="SCZ96852.1"/>
    <property type="molecule type" value="Genomic_DNA"/>
</dbReference>
<evidence type="ECO:0000256" key="1">
    <source>
        <dbReference type="SAM" id="MobiDB-lite"/>
    </source>
</evidence>
<evidence type="ECO:0000313" key="3">
    <source>
        <dbReference type="Proteomes" id="UP000249723"/>
    </source>
</evidence>
<organism evidence="2 3">
    <name type="scientific">Microbotryum saponariae</name>
    <dbReference type="NCBI Taxonomy" id="289078"/>
    <lineage>
        <taxon>Eukaryota</taxon>
        <taxon>Fungi</taxon>
        <taxon>Dikarya</taxon>
        <taxon>Basidiomycota</taxon>
        <taxon>Pucciniomycotina</taxon>
        <taxon>Microbotryomycetes</taxon>
        <taxon>Microbotryales</taxon>
        <taxon>Microbotryaceae</taxon>
        <taxon>Microbotryum</taxon>
    </lineage>
</organism>
<keyword evidence="3" id="KW-1185">Reference proteome</keyword>
<gene>
    <name evidence="2" type="ORF">BZ3500_MVSOF-1268-A1-R1_CHR4-1G06785</name>
</gene>
<reference evidence="3" key="1">
    <citation type="submission" date="2016-10" db="EMBL/GenBank/DDBJ databases">
        <authorList>
            <person name="Jeantristanb JTB J.-T."/>
            <person name="Ricardo R."/>
        </authorList>
    </citation>
    <scope>NUCLEOTIDE SEQUENCE [LARGE SCALE GENOMIC DNA]</scope>
</reference>
<dbReference type="AlphaFoldDB" id="A0A2X0NFL3"/>